<comment type="caution">
    <text evidence="1">The sequence shown here is derived from an EMBL/GenBank/DDBJ whole genome shotgun (WGS) entry which is preliminary data.</text>
</comment>
<protein>
    <submittedName>
        <fullName evidence="1">Uncharacterized protein</fullName>
    </submittedName>
</protein>
<evidence type="ECO:0000313" key="1">
    <source>
        <dbReference type="EMBL" id="GFN83456.1"/>
    </source>
</evidence>
<dbReference type="AlphaFoldDB" id="A0AAV3YM31"/>
<reference evidence="1 2" key="1">
    <citation type="journal article" date="2021" name="Elife">
        <title>Chloroplast acquisition without the gene transfer in kleptoplastic sea slugs, Plakobranchus ocellatus.</title>
        <authorList>
            <person name="Maeda T."/>
            <person name="Takahashi S."/>
            <person name="Yoshida T."/>
            <person name="Shimamura S."/>
            <person name="Takaki Y."/>
            <person name="Nagai Y."/>
            <person name="Toyoda A."/>
            <person name="Suzuki Y."/>
            <person name="Arimoto A."/>
            <person name="Ishii H."/>
            <person name="Satoh N."/>
            <person name="Nishiyama T."/>
            <person name="Hasebe M."/>
            <person name="Maruyama T."/>
            <person name="Minagawa J."/>
            <person name="Obokata J."/>
            <person name="Shigenobu S."/>
        </authorList>
    </citation>
    <scope>NUCLEOTIDE SEQUENCE [LARGE SCALE GENOMIC DNA]</scope>
</reference>
<sequence>MVELNVPYESRIEKAHAVKEGKYLDLTKVKKDVYEAKVFRPSVRPERRWRGSKPRQKGFCKSQGGLASHCATDALDRKCKDLERGTAGCCSSTHCPPDDIRLYVLQRFLLCATACSLLLDPIDPCRVECGLEPVIFRYLPQKC</sequence>
<gene>
    <name evidence="1" type="ORF">PoB_000996200</name>
</gene>
<proteinExistence type="predicted"/>
<organism evidence="1 2">
    <name type="scientific">Plakobranchus ocellatus</name>
    <dbReference type="NCBI Taxonomy" id="259542"/>
    <lineage>
        <taxon>Eukaryota</taxon>
        <taxon>Metazoa</taxon>
        <taxon>Spiralia</taxon>
        <taxon>Lophotrochozoa</taxon>
        <taxon>Mollusca</taxon>
        <taxon>Gastropoda</taxon>
        <taxon>Heterobranchia</taxon>
        <taxon>Euthyneura</taxon>
        <taxon>Panpulmonata</taxon>
        <taxon>Sacoglossa</taxon>
        <taxon>Placobranchoidea</taxon>
        <taxon>Plakobranchidae</taxon>
        <taxon>Plakobranchus</taxon>
    </lineage>
</organism>
<keyword evidence="2" id="KW-1185">Reference proteome</keyword>
<evidence type="ECO:0000313" key="2">
    <source>
        <dbReference type="Proteomes" id="UP000735302"/>
    </source>
</evidence>
<name>A0AAV3YM31_9GAST</name>
<accession>A0AAV3YM31</accession>
<dbReference type="Proteomes" id="UP000735302">
    <property type="component" value="Unassembled WGS sequence"/>
</dbReference>
<dbReference type="EMBL" id="BLXT01001203">
    <property type="protein sequence ID" value="GFN83456.1"/>
    <property type="molecule type" value="Genomic_DNA"/>
</dbReference>